<gene>
    <name evidence="1" type="ORF">KVT40_001996</name>
</gene>
<name>A0A8K0PJC0_9PEZI</name>
<protein>
    <submittedName>
        <fullName evidence="1">Uncharacterized protein</fullName>
    </submittedName>
</protein>
<keyword evidence="2" id="KW-1185">Reference proteome</keyword>
<evidence type="ECO:0000313" key="1">
    <source>
        <dbReference type="EMBL" id="KAG8630377.1"/>
    </source>
</evidence>
<organism evidence="1 2">
    <name type="scientific">Elsinoe batatas</name>
    <dbReference type="NCBI Taxonomy" id="2601811"/>
    <lineage>
        <taxon>Eukaryota</taxon>
        <taxon>Fungi</taxon>
        <taxon>Dikarya</taxon>
        <taxon>Ascomycota</taxon>
        <taxon>Pezizomycotina</taxon>
        <taxon>Dothideomycetes</taxon>
        <taxon>Dothideomycetidae</taxon>
        <taxon>Myriangiales</taxon>
        <taxon>Elsinoaceae</taxon>
        <taxon>Elsinoe</taxon>
    </lineage>
</organism>
<dbReference type="OrthoDB" id="3944677at2759"/>
<dbReference type="AlphaFoldDB" id="A0A8K0PJC0"/>
<proteinExistence type="predicted"/>
<sequence length="516" mass="57601">MWNVYYHFFITSADFELIQEHAWHLLQHAGTTRTWHNSPYGTLIRMCSENTLFDIRSVWQHYAENKHMRVHEEQGLAFKQGMTKVFQARIGPIATYASAVRCAGIHAFESQQVLDTAFKAYWKTGVIAGNRTDKLNLQNDQGGFANPLFAWSSAPDAGFAVHYGTDCVAGFHLAPAFDCQTSADQMLNSLMHISGVSDQPQYTADPRTLTTGFGTLRRTEGEPGLPGRVQVRGIVSLVLVVPRSRLRVFTKESALETDTPGLHVSVYNDTEFENSFHSIDAMSGRLQIYTISRELVLEKDSLLWRGDAGLIVNCFEPTFPFLIGPRNATRVALVVNSSLLNQKYTMQLELHLRVHDAGLDDGDLYLLEKPLGLANHDTDTRYLSHNPDIPPIEGAIVIKGLDTDKNASLTITLRCNGEEADVLSKGAHIQVFQQSLCPMGLFIGEIERVLEYPYLINKVTVHQSRETASFYQMPMLQNSSVNYLADFWELSVLDPDQQPAIAPGSPFPQLAALLIA</sequence>
<dbReference type="EMBL" id="JAESVG020000002">
    <property type="protein sequence ID" value="KAG8630377.1"/>
    <property type="molecule type" value="Genomic_DNA"/>
</dbReference>
<accession>A0A8K0PJC0</accession>
<evidence type="ECO:0000313" key="2">
    <source>
        <dbReference type="Proteomes" id="UP000809789"/>
    </source>
</evidence>
<dbReference type="Proteomes" id="UP000809789">
    <property type="component" value="Unassembled WGS sequence"/>
</dbReference>
<reference evidence="1" key="1">
    <citation type="submission" date="2021-07" db="EMBL/GenBank/DDBJ databases">
        <title>Elsinoe batatas strain:CRI-CJ2 Genome sequencing and assembly.</title>
        <authorList>
            <person name="Huang L."/>
        </authorList>
    </citation>
    <scope>NUCLEOTIDE SEQUENCE</scope>
    <source>
        <strain evidence="1">CRI-CJ2</strain>
    </source>
</reference>
<comment type="caution">
    <text evidence="1">The sequence shown here is derived from an EMBL/GenBank/DDBJ whole genome shotgun (WGS) entry which is preliminary data.</text>
</comment>